<evidence type="ECO:0000256" key="1">
    <source>
        <dbReference type="SAM" id="Phobius"/>
    </source>
</evidence>
<dbReference type="AlphaFoldDB" id="A0A160VDM5"/>
<keyword evidence="1" id="KW-0472">Membrane</keyword>
<name>A0A160VDM5_9ZZZZ</name>
<reference evidence="2" key="1">
    <citation type="submission" date="2015-10" db="EMBL/GenBank/DDBJ databases">
        <authorList>
            <person name="Gilbert D.G."/>
        </authorList>
    </citation>
    <scope>NUCLEOTIDE SEQUENCE</scope>
</reference>
<feature type="transmembrane region" description="Helical" evidence="1">
    <location>
        <begin position="35"/>
        <end position="55"/>
    </location>
</feature>
<keyword evidence="1" id="KW-0812">Transmembrane</keyword>
<accession>A0A160VDM5</accession>
<organism evidence="2">
    <name type="scientific">hydrothermal vent metagenome</name>
    <dbReference type="NCBI Taxonomy" id="652676"/>
    <lineage>
        <taxon>unclassified sequences</taxon>
        <taxon>metagenomes</taxon>
        <taxon>ecological metagenomes</taxon>
    </lineage>
</organism>
<sequence>MGSAGPGAGIGCGGIVAVSGLILISPVGAALVKGIGWIFILFGVFIVITGIYYWLKGLSKGRYL</sequence>
<dbReference type="EMBL" id="FAXA01000114">
    <property type="protein sequence ID" value="CUV04247.1"/>
    <property type="molecule type" value="Genomic_DNA"/>
</dbReference>
<gene>
    <name evidence="2" type="ORF">MGWOODY_Clf2948</name>
</gene>
<evidence type="ECO:0000313" key="2">
    <source>
        <dbReference type="EMBL" id="CUV04247.1"/>
    </source>
</evidence>
<proteinExistence type="predicted"/>
<protein>
    <submittedName>
        <fullName evidence="2">Uncharacterized protein</fullName>
    </submittedName>
</protein>
<feature type="transmembrane region" description="Helical" evidence="1">
    <location>
        <begin position="7"/>
        <end position="29"/>
    </location>
</feature>
<keyword evidence="1" id="KW-1133">Transmembrane helix</keyword>